<dbReference type="Proteomes" id="UP000008803">
    <property type="component" value="Chromosome"/>
</dbReference>
<proteinExistence type="predicted"/>
<evidence type="ECO:0000313" key="1">
    <source>
        <dbReference type="EMBL" id="CBK97397.1"/>
    </source>
</evidence>
<name>D4JWC8_9FIRM</name>
<dbReference type="HOGENOM" id="CLU_2193061_0_0_9"/>
<evidence type="ECO:0000313" key="2">
    <source>
        <dbReference type="Proteomes" id="UP000008803"/>
    </source>
</evidence>
<accession>D4JWC8</accession>
<reference evidence="1 2" key="1">
    <citation type="submission" date="2010-03" db="EMBL/GenBank/DDBJ databases">
        <title>The genome sequence of Eubacterium siraeum 70/3.</title>
        <authorList>
            <consortium name="metaHIT consortium -- http://www.metahit.eu/"/>
            <person name="Pajon A."/>
            <person name="Turner K."/>
            <person name="Parkhill J."/>
            <person name="Duncan S."/>
            <person name="Flint H."/>
        </authorList>
    </citation>
    <scope>NUCLEOTIDE SEQUENCE [LARGE SCALE GENOMIC DNA]</scope>
    <source>
        <strain evidence="1 2">70/3</strain>
    </source>
</reference>
<dbReference type="BioCyc" id="ESIR657319:G136K-2057-MONOMER"/>
<dbReference type="PATRIC" id="fig|657319.3.peg.196"/>
<gene>
    <name evidence="1" type="ORF">EUS_24260</name>
</gene>
<dbReference type="AlphaFoldDB" id="D4JWC8"/>
<reference evidence="1 2" key="2">
    <citation type="submission" date="2010-03" db="EMBL/GenBank/DDBJ databases">
        <authorList>
            <person name="Pajon A."/>
        </authorList>
    </citation>
    <scope>NUCLEOTIDE SEQUENCE [LARGE SCALE GENOMIC DNA]</scope>
    <source>
        <strain evidence="1 2">70/3</strain>
    </source>
</reference>
<protein>
    <submittedName>
        <fullName evidence="1">Uncharacterized protein</fullName>
    </submittedName>
</protein>
<organism evidence="1 2">
    <name type="scientific">[Eubacterium] siraeum 70/3</name>
    <dbReference type="NCBI Taxonomy" id="657319"/>
    <lineage>
        <taxon>Bacteria</taxon>
        <taxon>Bacillati</taxon>
        <taxon>Bacillota</taxon>
        <taxon>Clostridia</taxon>
        <taxon>Eubacteriales</taxon>
        <taxon>Oscillospiraceae</taxon>
        <taxon>Oscillospiraceae incertae sedis</taxon>
    </lineage>
</organism>
<dbReference type="EMBL" id="FP929044">
    <property type="protein sequence ID" value="CBK97397.1"/>
    <property type="molecule type" value="Genomic_DNA"/>
</dbReference>
<sequence>MDFSENKNLKLHLDMSGENGWTLKFAKGEEIVKEIPKADISVMTDEVRELFKEQGYTADNTILIEFSYNATESGTTSAYLDTMKIINTMKSEYTHLFYSETDVSVFAG</sequence>
<dbReference type="KEGG" id="esu:EUS_24260"/>